<keyword evidence="10 14" id="KW-0067">ATP-binding</keyword>
<dbReference type="AlphaFoldDB" id="A0A2G8T7N3"/>
<dbReference type="Proteomes" id="UP000230390">
    <property type="component" value="Unassembled WGS sequence"/>
</dbReference>
<dbReference type="EC" id="2.7.13.3" evidence="14"/>
<dbReference type="EMBL" id="PDOC01000039">
    <property type="protein sequence ID" value="PIL42065.1"/>
    <property type="molecule type" value="Genomic_DNA"/>
</dbReference>
<dbReference type="InterPro" id="IPR003660">
    <property type="entry name" value="HAMP_dom"/>
</dbReference>
<evidence type="ECO:0000256" key="9">
    <source>
        <dbReference type="ARBA" id="ARBA00022777"/>
    </source>
</evidence>
<evidence type="ECO:0000256" key="13">
    <source>
        <dbReference type="ARBA" id="ARBA00023136"/>
    </source>
</evidence>
<dbReference type="GO" id="GO:0005524">
    <property type="term" value="F:ATP binding"/>
    <property type="evidence" value="ECO:0007669"/>
    <property type="project" value="UniProtKB-KW"/>
</dbReference>
<keyword evidence="18" id="KW-1185">Reference proteome</keyword>
<evidence type="ECO:0000256" key="4">
    <source>
        <dbReference type="ARBA" id="ARBA00022519"/>
    </source>
</evidence>
<keyword evidence="4 14" id="KW-0997">Cell inner membrane</keyword>
<dbReference type="SUPFAM" id="SSF55874">
    <property type="entry name" value="ATPase domain of HSP90 chaperone/DNA topoisomerase II/histidine kinase"/>
    <property type="match status" value="1"/>
</dbReference>
<feature type="domain" description="HAMP" evidence="16">
    <location>
        <begin position="192"/>
        <end position="245"/>
    </location>
</feature>
<dbReference type="CDD" id="cd06225">
    <property type="entry name" value="HAMP"/>
    <property type="match status" value="1"/>
</dbReference>
<dbReference type="GO" id="GO:0005886">
    <property type="term" value="C:plasma membrane"/>
    <property type="evidence" value="ECO:0007669"/>
    <property type="project" value="UniProtKB-SubCell"/>
</dbReference>
<feature type="transmembrane region" description="Helical" evidence="14">
    <location>
        <begin position="172"/>
        <end position="191"/>
    </location>
</feature>
<comment type="caution">
    <text evidence="17">The sequence shown here is derived from an EMBL/GenBank/DDBJ whole genome shotgun (WGS) entry which is preliminary data.</text>
</comment>
<dbReference type="SMART" id="SM00388">
    <property type="entry name" value="HisKA"/>
    <property type="match status" value="1"/>
</dbReference>
<dbReference type="InterPro" id="IPR003594">
    <property type="entry name" value="HATPase_dom"/>
</dbReference>
<comment type="catalytic activity">
    <reaction evidence="1 14">
        <text>ATP + protein L-histidine = ADP + protein N-phospho-L-histidine.</text>
        <dbReference type="EC" id="2.7.13.3"/>
    </reaction>
</comment>
<evidence type="ECO:0000256" key="5">
    <source>
        <dbReference type="ARBA" id="ARBA00022553"/>
    </source>
</evidence>
<dbReference type="InterPro" id="IPR006290">
    <property type="entry name" value="CztS_silS_copS"/>
</dbReference>
<keyword evidence="8 14" id="KW-0547">Nucleotide-binding</keyword>
<evidence type="ECO:0000256" key="12">
    <source>
        <dbReference type="ARBA" id="ARBA00023012"/>
    </source>
</evidence>
<evidence type="ECO:0000313" key="17">
    <source>
        <dbReference type="EMBL" id="PIL42065.1"/>
    </source>
</evidence>
<evidence type="ECO:0000256" key="8">
    <source>
        <dbReference type="ARBA" id="ARBA00022741"/>
    </source>
</evidence>
<evidence type="ECO:0000256" key="10">
    <source>
        <dbReference type="ARBA" id="ARBA00022840"/>
    </source>
</evidence>
<keyword evidence="7 14" id="KW-0812">Transmembrane</keyword>
<dbReference type="CDD" id="cd00075">
    <property type="entry name" value="HATPase"/>
    <property type="match status" value="1"/>
</dbReference>
<dbReference type="RefSeq" id="WP_099793805.1">
    <property type="nucleotide sequence ID" value="NZ_JBHLYV010000026.1"/>
</dbReference>
<dbReference type="Gene3D" id="1.10.287.130">
    <property type="match status" value="1"/>
</dbReference>
<evidence type="ECO:0000313" key="18">
    <source>
        <dbReference type="Proteomes" id="UP000230390"/>
    </source>
</evidence>
<dbReference type="PANTHER" id="PTHR45436:SF15">
    <property type="entry name" value="SENSOR HISTIDINE KINASE CUSS"/>
    <property type="match status" value="1"/>
</dbReference>
<evidence type="ECO:0000256" key="6">
    <source>
        <dbReference type="ARBA" id="ARBA00022679"/>
    </source>
</evidence>
<evidence type="ECO:0000256" key="7">
    <source>
        <dbReference type="ARBA" id="ARBA00022692"/>
    </source>
</evidence>
<dbReference type="SMART" id="SM00304">
    <property type="entry name" value="HAMP"/>
    <property type="match status" value="1"/>
</dbReference>
<protein>
    <recommendedName>
        <fullName evidence="14">Sensor protein</fullName>
        <ecNumber evidence="14">2.7.13.3</ecNumber>
    </recommendedName>
</protein>
<dbReference type="FunFam" id="3.30.565.10:FF:000006">
    <property type="entry name" value="Sensor histidine kinase WalK"/>
    <property type="match status" value="1"/>
</dbReference>
<dbReference type="InterPro" id="IPR005467">
    <property type="entry name" value="His_kinase_dom"/>
</dbReference>
<reference evidence="17 18" key="1">
    <citation type="submission" date="2017-10" db="EMBL/GenBank/DDBJ databases">
        <title>Massilia psychrophilum sp. nov., a novel purple-pigmented bacterium isolated from Tianshan glacier, Xinjiang Municipality, China.</title>
        <authorList>
            <person name="Wang H."/>
        </authorList>
    </citation>
    <scope>NUCLEOTIDE SEQUENCE [LARGE SCALE GENOMIC DNA]</scope>
    <source>
        <strain evidence="17 18">JCM 30074</strain>
    </source>
</reference>
<dbReference type="PANTHER" id="PTHR45436">
    <property type="entry name" value="SENSOR HISTIDINE KINASE YKOH"/>
    <property type="match status" value="1"/>
</dbReference>
<dbReference type="InterPro" id="IPR036097">
    <property type="entry name" value="HisK_dim/P_sf"/>
</dbReference>
<evidence type="ECO:0000256" key="11">
    <source>
        <dbReference type="ARBA" id="ARBA00022989"/>
    </source>
</evidence>
<dbReference type="SMART" id="SM00387">
    <property type="entry name" value="HATPase_c"/>
    <property type="match status" value="1"/>
</dbReference>
<evidence type="ECO:0000256" key="14">
    <source>
        <dbReference type="RuleBase" id="RU364088"/>
    </source>
</evidence>
<evidence type="ECO:0000259" key="15">
    <source>
        <dbReference type="PROSITE" id="PS50109"/>
    </source>
</evidence>
<dbReference type="PROSITE" id="PS50109">
    <property type="entry name" value="HIS_KIN"/>
    <property type="match status" value="1"/>
</dbReference>
<keyword evidence="6 14" id="KW-0808">Transferase</keyword>
<keyword evidence="12 14" id="KW-0902">Two-component regulatory system</keyword>
<dbReference type="InterPro" id="IPR004358">
    <property type="entry name" value="Sig_transdc_His_kin-like_C"/>
</dbReference>
<dbReference type="SUPFAM" id="SSF47384">
    <property type="entry name" value="Homodimeric domain of signal transducing histidine kinase"/>
    <property type="match status" value="1"/>
</dbReference>
<dbReference type="PROSITE" id="PS50885">
    <property type="entry name" value="HAMP"/>
    <property type="match status" value="1"/>
</dbReference>
<dbReference type="InterPro" id="IPR048590">
    <property type="entry name" value="CusS-like_sensor"/>
</dbReference>
<keyword evidence="5" id="KW-0597">Phosphoprotein</keyword>
<keyword evidence="3 14" id="KW-1003">Cell membrane</keyword>
<dbReference type="Pfam" id="PF21085">
    <property type="entry name" value="CusS"/>
    <property type="match status" value="1"/>
</dbReference>
<comment type="function">
    <text evidence="14">Member of a two-component regulatory system.</text>
</comment>
<dbReference type="GO" id="GO:0000155">
    <property type="term" value="F:phosphorelay sensor kinase activity"/>
    <property type="evidence" value="ECO:0007669"/>
    <property type="project" value="InterPro"/>
</dbReference>
<keyword evidence="9 14" id="KW-0418">Kinase</keyword>
<comment type="subcellular location">
    <subcellularLocation>
        <location evidence="2">Cell inner membrane</location>
        <topology evidence="2">Multi-pass membrane protein</topology>
    </subcellularLocation>
</comment>
<evidence type="ECO:0000256" key="2">
    <source>
        <dbReference type="ARBA" id="ARBA00004429"/>
    </source>
</evidence>
<dbReference type="Pfam" id="PF00672">
    <property type="entry name" value="HAMP"/>
    <property type="match status" value="1"/>
</dbReference>
<gene>
    <name evidence="17" type="ORF">CR105_26290</name>
</gene>
<dbReference type="Gene3D" id="6.10.340.10">
    <property type="match status" value="1"/>
</dbReference>
<sequence length="465" mass="49687">MRLSLSGGTSLTGRLTVLFAAASTAVLLLLGYLVATSVEQHFEQQDLAILNGKLELVAHALEKVRSQDELSRLPAQLSDSLVGHHSLDIMVTAPDGTVLFLTKGANFPENVLRGAASKVAGSTVWRKSPHYSVRGIAKLAATGIPGAPAATIAVATDVGHHEHFMEGFQRTLWSVVALGAVLTGLLGWGAARRGLAPLRAMGREAGAITARRLDARLSADAVPAELAELADTLNGMLSRLEDSFRRLSNFSSDLAHELRTPVSNLLTQTQVTLSKSRTVEQYRDILASNAEEFERLSRIVSDMLFLAKSENDLVVPNREPVSLADEVSSVLEFYEALAEEKGIAVALVGQGSISGDRLMIRRAINNLVSNAVRHTPPGGTITVRITQRGEAGAELQVENAGEGVAAEHLPRLFDRFYRVDFARKRQSDGAGLGLAITRSIVRAHGGDVAAHSQGGLTTFCLTFPA</sequence>
<accession>A0A2G8T7N3</accession>
<dbReference type="InterPro" id="IPR003661">
    <property type="entry name" value="HisK_dim/P_dom"/>
</dbReference>
<dbReference type="NCBIfam" id="TIGR01386">
    <property type="entry name" value="cztS_silS_copS"/>
    <property type="match status" value="1"/>
</dbReference>
<keyword evidence="13 14" id="KW-0472">Membrane</keyword>
<evidence type="ECO:0000256" key="3">
    <source>
        <dbReference type="ARBA" id="ARBA00022475"/>
    </source>
</evidence>
<dbReference type="OrthoDB" id="9786919at2"/>
<dbReference type="Gene3D" id="3.30.565.10">
    <property type="entry name" value="Histidine kinase-like ATPase, C-terminal domain"/>
    <property type="match status" value="1"/>
</dbReference>
<dbReference type="PRINTS" id="PR00344">
    <property type="entry name" value="BCTRLSENSOR"/>
</dbReference>
<dbReference type="InterPro" id="IPR050428">
    <property type="entry name" value="TCS_sensor_his_kinase"/>
</dbReference>
<dbReference type="CDD" id="cd00082">
    <property type="entry name" value="HisKA"/>
    <property type="match status" value="1"/>
</dbReference>
<keyword evidence="11 14" id="KW-1133">Transmembrane helix</keyword>
<evidence type="ECO:0000256" key="1">
    <source>
        <dbReference type="ARBA" id="ARBA00000085"/>
    </source>
</evidence>
<dbReference type="Pfam" id="PF00512">
    <property type="entry name" value="HisKA"/>
    <property type="match status" value="1"/>
</dbReference>
<dbReference type="InterPro" id="IPR036890">
    <property type="entry name" value="HATPase_C_sf"/>
</dbReference>
<dbReference type="Pfam" id="PF02518">
    <property type="entry name" value="HATPase_c"/>
    <property type="match status" value="1"/>
</dbReference>
<feature type="domain" description="Histidine kinase" evidence="15">
    <location>
        <begin position="253"/>
        <end position="465"/>
    </location>
</feature>
<proteinExistence type="predicted"/>
<organism evidence="17 18">
    <name type="scientific">Massilia eurypsychrophila</name>
    <dbReference type="NCBI Taxonomy" id="1485217"/>
    <lineage>
        <taxon>Bacteria</taxon>
        <taxon>Pseudomonadati</taxon>
        <taxon>Pseudomonadota</taxon>
        <taxon>Betaproteobacteria</taxon>
        <taxon>Burkholderiales</taxon>
        <taxon>Oxalobacteraceae</taxon>
        <taxon>Telluria group</taxon>
        <taxon>Massilia</taxon>
    </lineage>
</organism>
<evidence type="ECO:0000259" key="16">
    <source>
        <dbReference type="PROSITE" id="PS50885"/>
    </source>
</evidence>
<name>A0A2G8T7N3_9BURK</name>